<accession>A0A9W8X304</accession>
<gene>
    <name evidence="2" type="ORF">N0V87_003276</name>
</gene>
<comment type="caution">
    <text evidence="2">The sequence shown here is derived from an EMBL/GenBank/DDBJ whole genome shotgun (WGS) entry which is preliminary data.</text>
</comment>
<sequence length="351" mass="39452">MASAAHLTGLPKSRAHTEDGPTATKPTEPASAYHHETSTLENTEFEHPDQLESSGPKYSHNIEDLVIVCCHAIFHPDVEAPDFPTYNPHDEGNWYLAPFQKSDLATGKPGEHETFLAHIQASLDIMTTGPNATWKEDVPWNQDSTILVFSGGATKRDLTPLTEARSYYHAALAQELSQGHMGGGRAHQLYSKGRILLEEYATDSLQNLLFSILLFRQKIGWYPKNVRVITHAFKSKRFLELHAPAIHWPKDRIQVQGLDPVMSSAEVESTLEGEEKFGYRPWEQDPLGAGPVLSRKRKQRGWRDEQAEKLTQDLEESVTRLLQGAAPEELPWAQMPKREVKIPSGPPPLRY</sequence>
<evidence type="ECO:0000256" key="1">
    <source>
        <dbReference type="SAM" id="MobiDB-lite"/>
    </source>
</evidence>
<proteinExistence type="predicted"/>
<dbReference type="PANTHER" id="PTHR28110:SF1">
    <property type="entry name" value="TRANSMEMBRANE PROTEIN"/>
    <property type="match status" value="1"/>
</dbReference>
<feature type="compositionally biased region" description="Basic and acidic residues" evidence="1">
    <location>
        <begin position="33"/>
        <end position="50"/>
    </location>
</feature>
<dbReference type="EMBL" id="JAPEUV010000023">
    <property type="protein sequence ID" value="KAJ4339339.1"/>
    <property type="molecule type" value="Genomic_DNA"/>
</dbReference>
<keyword evidence="3" id="KW-1185">Reference proteome</keyword>
<evidence type="ECO:0000313" key="2">
    <source>
        <dbReference type="EMBL" id="KAJ4339339.1"/>
    </source>
</evidence>
<dbReference type="Proteomes" id="UP001140562">
    <property type="component" value="Unassembled WGS sequence"/>
</dbReference>
<dbReference type="Gene3D" id="3.40.50.620">
    <property type="entry name" value="HUPs"/>
    <property type="match status" value="1"/>
</dbReference>
<evidence type="ECO:0000313" key="3">
    <source>
        <dbReference type="Proteomes" id="UP001140562"/>
    </source>
</evidence>
<organism evidence="2 3">
    <name type="scientific">Didymella glomerata</name>
    <dbReference type="NCBI Taxonomy" id="749621"/>
    <lineage>
        <taxon>Eukaryota</taxon>
        <taxon>Fungi</taxon>
        <taxon>Dikarya</taxon>
        <taxon>Ascomycota</taxon>
        <taxon>Pezizomycotina</taxon>
        <taxon>Dothideomycetes</taxon>
        <taxon>Pleosporomycetidae</taxon>
        <taxon>Pleosporales</taxon>
        <taxon>Pleosporineae</taxon>
        <taxon>Didymellaceae</taxon>
        <taxon>Didymella</taxon>
    </lineage>
</organism>
<reference evidence="2" key="1">
    <citation type="submission" date="2022-10" db="EMBL/GenBank/DDBJ databases">
        <title>Tapping the CABI collections for fungal endophytes: first genome assemblies for Collariella, Neodidymelliopsis, Ascochyta clinopodiicola, Didymella pomorum, Didymosphaeria variabile, Neocosmospora piperis and Neocucurbitaria cava.</title>
        <authorList>
            <person name="Hill R."/>
        </authorList>
    </citation>
    <scope>NUCLEOTIDE SEQUENCE</scope>
    <source>
        <strain evidence="2">IMI 360193</strain>
    </source>
</reference>
<feature type="region of interest" description="Disordered" evidence="1">
    <location>
        <begin position="280"/>
        <end position="309"/>
    </location>
</feature>
<dbReference type="InterPro" id="IPR014729">
    <property type="entry name" value="Rossmann-like_a/b/a_fold"/>
</dbReference>
<dbReference type="OrthoDB" id="4347at2759"/>
<name>A0A9W8X304_9PLEO</name>
<protein>
    <recommendedName>
        <fullName evidence="4">DUF218 domain-containing protein</fullName>
    </recommendedName>
</protein>
<dbReference type="AlphaFoldDB" id="A0A9W8X304"/>
<dbReference type="InterPro" id="IPR055323">
    <property type="entry name" value="C57A10.07/YOR238W"/>
</dbReference>
<evidence type="ECO:0008006" key="4">
    <source>
        <dbReference type="Google" id="ProtNLM"/>
    </source>
</evidence>
<dbReference type="PANTHER" id="PTHR28110">
    <property type="entry name" value="TRANSMEMBRANE PROTEIN"/>
    <property type="match status" value="1"/>
</dbReference>
<feature type="region of interest" description="Disordered" evidence="1">
    <location>
        <begin position="1"/>
        <end position="57"/>
    </location>
</feature>
<dbReference type="GO" id="GO:0005737">
    <property type="term" value="C:cytoplasm"/>
    <property type="evidence" value="ECO:0007669"/>
    <property type="project" value="TreeGrafter"/>
</dbReference>
<feature type="region of interest" description="Disordered" evidence="1">
    <location>
        <begin position="327"/>
        <end position="351"/>
    </location>
</feature>